<dbReference type="Pfam" id="PF01522">
    <property type="entry name" value="Polysacc_deac_1"/>
    <property type="match status" value="1"/>
</dbReference>
<keyword evidence="1 2" id="KW-0732">Signal</keyword>
<dbReference type="InterPro" id="IPR027946">
    <property type="entry name" value="Ogl_dom"/>
</dbReference>
<evidence type="ECO:0000259" key="3">
    <source>
        <dbReference type="PROSITE" id="PS51677"/>
    </source>
</evidence>
<dbReference type="Pfam" id="PF14583">
    <property type="entry name" value="Pectate_lyase22"/>
    <property type="match status" value="1"/>
</dbReference>
<dbReference type="SUPFAM" id="SSF88713">
    <property type="entry name" value="Glycoside hydrolase/deacetylase"/>
    <property type="match status" value="1"/>
</dbReference>
<dbReference type="AlphaFoldDB" id="A0A173MMI9"/>
<dbReference type="GO" id="GO:0005576">
    <property type="term" value="C:extracellular region"/>
    <property type="evidence" value="ECO:0007669"/>
    <property type="project" value="UniProtKB-SubCell"/>
</dbReference>
<dbReference type="PANTHER" id="PTHR34216">
    <property type="match status" value="1"/>
</dbReference>
<dbReference type="InterPro" id="IPR011330">
    <property type="entry name" value="Glyco_hydro/deAcase_b/a-brl"/>
</dbReference>
<dbReference type="InterPro" id="IPR051398">
    <property type="entry name" value="Polysacch_Deacetylase"/>
</dbReference>
<reference evidence="5" key="1">
    <citation type="submission" date="2017-01" db="EMBL/GenBank/DDBJ databases">
        <authorList>
            <person name="Varghese N."/>
            <person name="Submissions S."/>
        </authorList>
    </citation>
    <scope>NUCLEOTIDE SEQUENCE [LARGE SCALE GENOMIC DNA]</scope>
    <source>
        <strain evidence="5">DSM 21054</strain>
    </source>
</reference>
<dbReference type="CDD" id="cd10918">
    <property type="entry name" value="CE4_NodB_like_5s_6s"/>
    <property type="match status" value="1"/>
</dbReference>
<dbReference type="GO" id="GO:0045490">
    <property type="term" value="P:pectin catabolic process"/>
    <property type="evidence" value="ECO:0007669"/>
    <property type="project" value="InterPro"/>
</dbReference>
<dbReference type="KEGG" id="fln:FLA_4912"/>
<dbReference type="SUPFAM" id="SSF82171">
    <property type="entry name" value="DPP6 N-terminal domain-like"/>
    <property type="match status" value="1"/>
</dbReference>
<dbReference type="GO" id="GO:0047487">
    <property type="term" value="F:oligogalacturonide lyase activity"/>
    <property type="evidence" value="ECO:0007669"/>
    <property type="project" value="InterPro"/>
</dbReference>
<accession>A0A173MMI9</accession>
<dbReference type="PROSITE" id="PS51677">
    <property type="entry name" value="NODB"/>
    <property type="match status" value="1"/>
</dbReference>
<dbReference type="PANTHER" id="PTHR34216:SF7">
    <property type="entry name" value="POLY-BETA-1,6-N-ACETYL-D-GLUCOSAMINE N-DEACETYLASE"/>
    <property type="match status" value="1"/>
</dbReference>
<dbReference type="InterPro" id="IPR015943">
    <property type="entry name" value="WD40/YVTN_repeat-like_dom_sf"/>
</dbReference>
<gene>
    <name evidence="4" type="ORF">SAMN05421788_101317</name>
</gene>
<dbReference type="GO" id="GO:0016810">
    <property type="term" value="F:hydrolase activity, acting on carbon-nitrogen (but not peptide) bonds"/>
    <property type="evidence" value="ECO:0007669"/>
    <property type="project" value="InterPro"/>
</dbReference>
<evidence type="ECO:0000313" key="5">
    <source>
        <dbReference type="Proteomes" id="UP000186917"/>
    </source>
</evidence>
<dbReference type="EMBL" id="FTOR01000001">
    <property type="protein sequence ID" value="SIS63027.1"/>
    <property type="molecule type" value="Genomic_DNA"/>
</dbReference>
<dbReference type="InterPro" id="IPR002509">
    <property type="entry name" value="NODB_dom"/>
</dbReference>
<dbReference type="Proteomes" id="UP000186917">
    <property type="component" value="Unassembled WGS sequence"/>
</dbReference>
<dbReference type="Gene3D" id="3.20.20.370">
    <property type="entry name" value="Glycoside hydrolase/deacetylase"/>
    <property type="match status" value="2"/>
</dbReference>
<feature type="signal peptide" evidence="2">
    <location>
        <begin position="1"/>
        <end position="23"/>
    </location>
</feature>
<keyword evidence="5" id="KW-1185">Reference proteome</keyword>
<dbReference type="Gene3D" id="2.130.10.10">
    <property type="entry name" value="YVTN repeat-like/Quinoprotein amine dehydrogenase"/>
    <property type="match status" value="1"/>
</dbReference>
<proteinExistence type="predicted"/>
<evidence type="ECO:0000313" key="4">
    <source>
        <dbReference type="EMBL" id="SIS63027.1"/>
    </source>
</evidence>
<evidence type="ECO:0000256" key="2">
    <source>
        <dbReference type="SAM" id="SignalP"/>
    </source>
</evidence>
<name>A0A173MMI9_9BACT</name>
<feature type="domain" description="NodB homology" evidence="3">
    <location>
        <begin position="33"/>
        <end position="239"/>
    </location>
</feature>
<dbReference type="SUPFAM" id="SSF69304">
    <property type="entry name" value="Tricorn protease N-terminal domain"/>
    <property type="match status" value="1"/>
</dbReference>
<sequence length="641" mass="73324">MTKKLFVITALMLLGYVQTYVQAQTTPQPVPDKLVVLTFDDAVKSHYTYVAPLLKKYGFNATFYVCEFQQPAFSDTSLYMTWPQIRELGKQGFEIGNHTWHHTHVNKLDEAGFLKELSYIEHKCDSLSIAHPVTFAYPGYDTDVKAINTLQKAGYQLARIGGNRTYNPKADHPYYIPSFSTSGNDKRKVLNAIQQAKNGNVVVLTVHGVPDNAHNWVTTPPELFEEYLQYLHDNHYTVISMKQLGSYVSLESGWKLPPQRMPELATGSVTPMPYEWIDKDTRHKVIQLTRTEGDNASFYFHNNPFVDGRLVYYNTSLSGSRQIFTVNLKSLKTEQITNHPGVMKGEIVAVKRKEVFYQVKDSVFATNVDTKKERLVFVFPSDFKGDITTLNADETLLGGAYGSDKEKELFRQHPEKKDFFNIIYEARLPRTLFTVNINTGELKKVFTDSAWLNHVQFSPSDPSLLMFCHEGPWHKVDRIWTINVVTGGDIKLVHKRTVDMEIAGHEWFGADGKTIWFDLQQPRGKTFFVAGANVQTGKEVKYEFSKNEWSVHYTTSPDQQLFAGDGGDPDAVAKAPDGKWIYLFRPQGDRFVPERLVNMKQHQYKLEPNVHFSPDGKWIIFRANFEGQSQVYAVSIEKQEF</sequence>
<feature type="chain" id="PRO_5030023180" evidence="2">
    <location>
        <begin position="24"/>
        <end position="641"/>
    </location>
</feature>
<dbReference type="RefSeq" id="WP_084205980.1">
    <property type="nucleotide sequence ID" value="NZ_AP017422.1"/>
</dbReference>
<evidence type="ECO:0000256" key="1">
    <source>
        <dbReference type="ARBA" id="ARBA00022729"/>
    </source>
</evidence>
<organism evidence="4 5">
    <name type="scientific">Filimonas lacunae</name>
    <dbReference type="NCBI Taxonomy" id="477680"/>
    <lineage>
        <taxon>Bacteria</taxon>
        <taxon>Pseudomonadati</taxon>
        <taxon>Bacteroidota</taxon>
        <taxon>Chitinophagia</taxon>
        <taxon>Chitinophagales</taxon>
        <taxon>Chitinophagaceae</taxon>
        <taxon>Filimonas</taxon>
    </lineage>
</organism>
<protein>
    <submittedName>
        <fullName evidence="4">Peptidoglycan/xylan/chitin deacetylase, PgdA/CDA1 family</fullName>
    </submittedName>
</protein>
<dbReference type="STRING" id="477680.SAMN05421788_101317"/>